<dbReference type="InterPro" id="IPR008333">
    <property type="entry name" value="Cbr1-like_FAD-bd_dom"/>
</dbReference>
<dbReference type="Proteomes" id="UP001201163">
    <property type="component" value="Unassembled WGS sequence"/>
</dbReference>
<reference evidence="9" key="1">
    <citation type="submission" date="2022-01" db="EMBL/GenBank/DDBJ databases">
        <title>Comparative genomics reveals a dynamic genome evolution in the ectomycorrhizal milk-cap (Lactarius) mushrooms.</title>
        <authorList>
            <consortium name="DOE Joint Genome Institute"/>
            <person name="Lebreton A."/>
            <person name="Tang N."/>
            <person name="Kuo A."/>
            <person name="LaButti K."/>
            <person name="Drula E."/>
            <person name="Barry K."/>
            <person name="Clum A."/>
            <person name="Lipzen A."/>
            <person name="Mousain D."/>
            <person name="Ng V."/>
            <person name="Wang R."/>
            <person name="Wang X."/>
            <person name="Dai Y."/>
            <person name="Henrissat B."/>
            <person name="Grigoriev I.V."/>
            <person name="Guerin-Laguette A."/>
            <person name="Yu F."/>
            <person name="Martin F.M."/>
        </authorList>
    </citation>
    <scope>NUCLEOTIDE SEQUENCE</scope>
    <source>
        <strain evidence="9">QP</strain>
    </source>
</reference>
<keyword evidence="7" id="KW-0812">Transmembrane</keyword>
<dbReference type="Gene3D" id="2.40.30.10">
    <property type="entry name" value="Translation factors"/>
    <property type="match status" value="1"/>
</dbReference>
<name>A0AAD4LTY8_9AGAM</name>
<feature type="transmembrane region" description="Helical" evidence="7">
    <location>
        <begin position="28"/>
        <end position="47"/>
    </location>
</feature>
<dbReference type="AlphaFoldDB" id="A0AAD4LTY8"/>
<keyword evidence="5" id="KW-0560">Oxidoreductase</keyword>
<evidence type="ECO:0000259" key="8">
    <source>
        <dbReference type="PROSITE" id="PS51384"/>
    </source>
</evidence>
<keyword evidence="3 6" id="KW-0285">Flavoprotein</keyword>
<evidence type="ECO:0000256" key="5">
    <source>
        <dbReference type="ARBA" id="ARBA00023002"/>
    </source>
</evidence>
<dbReference type="Gene3D" id="3.40.50.80">
    <property type="entry name" value="Nucleotide-binding domain of ferredoxin-NADP reductase (FNR) module"/>
    <property type="match status" value="1"/>
</dbReference>
<dbReference type="InterPro" id="IPR039261">
    <property type="entry name" value="FNR_nucleotide-bd"/>
</dbReference>
<comment type="cofactor">
    <cofactor evidence="1 6">
        <name>FAD</name>
        <dbReference type="ChEBI" id="CHEBI:57692"/>
    </cofactor>
</comment>
<evidence type="ECO:0000256" key="7">
    <source>
        <dbReference type="SAM" id="Phobius"/>
    </source>
</evidence>
<feature type="binding site" evidence="6">
    <location>
        <position position="139"/>
    </location>
    <ligand>
        <name>FAD</name>
        <dbReference type="ChEBI" id="CHEBI:57692"/>
    </ligand>
</feature>
<dbReference type="Pfam" id="PF00970">
    <property type="entry name" value="FAD_binding_6"/>
    <property type="match status" value="1"/>
</dbReference>
<dbReference type="InterPro" id="IPR017938">
    <property type="entry name" value="Riboflavin_synthase-like_b-brl"/>
</dbReference>
<evidence type="ECO:0000256" key="4">
    <source>
        <dbReference type="ARBA" id="ARBA00022827"/>
    </source>
</evidence>
<evidence type="ECO:0000313" key="10">
    <source>
        <dbReference type="Proteomes" id="UP001201163"/>
    </source>
</evidence>
<keyword evidence="10" id="KW-1185">Reference proteome</keyword>
<dbReference type="PANTHER" id="PTHR19370">
    <property type="entry name" value="NADH-CYTOCHROME B5 REDUCTASE"/>
    <property type="match status" value="1"/>
</dbReference>
<dbReference type="PANTHER" id="PTHR19370:SF190">
    <property type="entry name" value="NADH-CYTOCHROME B5 REDUCTASE-LIKE PROTEIN"/>
    <property type="match status" value="1"/>
</dbReference>
<feature type="binding site" evidence="6">
    <location>
        <position position="122"/>
    </location>
    <ligand>
        <name>FAD</name>
        <dbReference type="ChEBI" id="CHEBI:57692"/>
    </ligand>
</feature>
<keyword evidence="7" id="KW-1133">Transmembrane helix</keyword>
<dbReference type="InterPro" id="IPR001834">
    <property type="entry name" value="CBR-like"/>
</dbReference>
<evidence type="ECO:0000256" key="6">
    <source>
        <dbReference type="PIRSR" id="PIRSR601834-1"/>
    </source>
</evidence>
<evidence type="ECO:0000256" key="3">
    <source>
        <dbReference type="ARBA" id="ARBA00022630"/>
    </source>
</evidence>
<dbReference type="SUPFAM" id="SSF63380">
    <property type="entry name" value="Riboflavin synthase domain-like"/>
    <property type="match status" value="1"/>
</dbReference>
<accession>A0AAD4LTY8</accession>
<organism evidence="9 10">
    <name type="scientific">Lactarius akahatsu</name>
    <dbReference type="NCBI Taxonomy" id="416441"/>
    <lineage>
        <taxon>Eukaryota</taxon>
        <taxon>Fungi</taxon>
        <taxon>Dikarya</taxon>
        <taxon>Basidiomycota</taxon>
        <taxon>Agaricomycotina</taxon>
        <taxon>Agaricomycetes</taxon>
        <taxon>Russulales</taxon>
        <taxon>Russulaceae</taxon>
        <taxon>Lactarius</taxon>
    </lineage>
</organism>
<keyword evidence="4 6" id="KW-0274">FAD</keyword>
<evidence type="ECO:0000256" key="1">
    <source>
        <dbReference type="ARBA" id="ARBA00001974"/>
    </source>
</evidence>
<evidence type="ECO:0000256" key="2">
    <source>
        <dbReference type="ARBA" id="ARBA00006105"/>
    </source>
</evidence>
<protein>
    <submittedName>
        <fullName evidence="9">Ferredoxin reductase-like C-terminal NADP-linked domain-containing protein</fullName>
    </submittedName>
</protein>
<sequence length="358" mass="39695">MNRSWSSLRARLVSTSTSTSHTSSRVRLSSVVFFASTGVLVSSYLLWPSKYRGSPTFTHKPMSPNYFIPATVSDISQTGPDLAVLTLTLPHDAHSTTDDASSLEPIWSIFVKDDDIQVERPYTPLHGVDENGNIKLWVKRYQRGEVGRWLHSKRTGDTVEIRGPLKTFPFHQGKWDEIVMISGGTGFSPFHQLLFRQLLPLQDKPVDDDTRFTLLHASRSPAELPPSPILQPLIDFAGAHPDHLRVRLFVDSDAQARVPESIARSLHVGRIDKCSIAHALGLSDGRCSWTSWINSFWTKGRSRGGDEDIRKKNILVLVCGPEPMVAAIAGPYGKNYSQGKVGGVLAELGFMAGQVWKL</sequence>
<dbReference type="GO" id="GO:0004128">
    <property type="term" value="F:cytochrome-b5 reductase activity, acting on NAD(P)H"/>
    <property type="evidence" value="ECO:0007669"/>
    <property type="project" value="TreeGrafter"/>
</dbReference>
<gene>
    <name evidence="9" type="ORF">EDB92DRAFT_2006338</name>
</gene>
<feature type="binding site" evidence="6">
    <location>
        <position position="120"/>
    </location>
    <ligand>
        <name>FAD</name>
        <dbReference type="ChEBI" id="CHEBI:57692"/>
    </ligand>
</feature>
<comment type="caution">
    <text evidence="9">The sequence shown here is derived from an EMBL/GenBank/DDBJ whole genome shotgun (WGS) entry which is preliminary data.</text>
</comment>
<dbReference type="SUPFAM" id="SSF52343">
    <property type="entry name" value="Ferredoxin reductase-like, C-terminal NADP-linked domain"/>
    <property type="match status" value="1"/>
</dbReference>
<dbReference type="EMBL" id="JAKELL010000004">
    <property type="protein sequence ID" value="KAH8999201.1"/>
    <property type="molecule type" value="Genomic_DNA"/>
</dbReference>
<feature type="binding site" evidence="6">
    <location>
        <position position="121"/>
    </location>
    <ligand>
        <name>FAD</name>
        <dbReference type="ChEBI" id="CHEBI:57692"/>
    </ligand>
</feature>
<feature type="binding site" evidence="6">
    <location>
        <position position="146"/>
    </location>
    <ligand>
        <name>FAD</name>
        <dbReference type="ChEBI" id="CHEBI:57692"/>
    </ligand>
</feature>
<feature type="domain" description="FAD-binding FR-type" evidence="8">
    <location>
        <begin position="65"/>
        <end position="171"/>
    </location>
</feature>
<keyword evidence="7" id="KW-0472">Membrane</keyword>
<dbReference type="PRINTS" id="PR00406">
    <property type="entry name" value="CYTB5RDTASE"/>
</dbReference>
<comment type="similarity">
    <text evidence="2">Belongs to the flavoprotein pyridine nucleotide cytochrome reductase family.</text>
</comment>
<dbReference type="InterPro" id="IPR017927">
    <property type="entry name" value="FAD-bd_FR_type"/>
</dbReference>
<proteinExistence type="inferred from homology"/>
<dbReference type="CDD" id="cd06183">
    <property type="entry name" value="cyt_b5_reduct_like"/>
    <property type="match status" value="1"/>
</dbReference>
<evidence type="ECO:0000313" key="9">
    <source>
        <dbReference type="EMBL" id="KAH8999201.1"/>
    </source>
</evidence>
<dbReference type="PROSITE" id="PS51384">
    <property type="entry name" value="FAD_FR"/>
    <property type="match status" value="1"/>
</dbReference>